<gene>
    <name evidence="8" type="primary">106089173</name>
</gene>
<dbReference type="Pfam" id="PF04515">
    <property type="entry name" value="Choline_transpo"/>
    <property type="match status" value="1"/>
</dbReference>
<keyword evidence="5 7" id="KW-0472">Membrane</keyword>
<evidence type="ECO:0008006" key="10">
    <source>
        <dbReference type="Google" id="ProtNLM"/>
    </source>
</evidence>
<evidence type="ECO:0000256" key="2">
    <source>
        <dbReference type="ARBA" id="ARBA00007168"/>
    </source>
</evidence>
<feature type="transmembrane region" description="Helical" evidence="7">
    <location>
        <begin position="665"/>
        <end position="682"/>
    </location>
</feature>
<dbReference type="PANTHER" id="PTHR12385:SF14">
    <property type="entry name" value="CHOLINE TRANSPORTER-LIKE 2"/>
    <property type="match status" value="1"/>
</dbReference>
<feature type="transmembrane region" description="Helical" evidence="7">
    <location>
        <begin position="92"/>
        <end position="113"/>
    </location>
</feature>
<evidence type="ECO:0000256" key="7">
    <source>
        <dbReference type="SAM" id="Phobius"/>
    </source>
</evidence>
<dbReference type="AlphaFoldDB" id="A0A1I8PIA8"/>
<dbReference type="OrthoDB" id="420519at2759"/>
<evidence type="ECO:0000256" key="6">
    <source>
        <dbReference type="ARBA" id="ARBA00023180"/>
    </source>
</evidence>
<keyword evidence="9" id="KW-1185">Reference proteome</keyword>
<organism evidence="8 9">
    <name type="scientific">Stomoxys calcitrans</name>
    <name type="common">Stable fly</name>
    <name type="synonym">Conops calcitrans</name>
    <dbReference type="NCBI Taxonomy" id="35570"/>
    <lineage>
        <taxon>Eukaryota</taxon>
        <taxon>Metazoa</taxon>
        <taxon>Ecdysozoa</taxon>
        <taxon>Arthropoda</taxon>
        <taxon>Hexapoda</taxon>
        <taxon>Insecta</taxon>
        <taxon>Pterygota</taxon>
        <taxon>Neoptera</taxon>
        <taxon>Endopterygota</taxon>
        <taxon>Diptera</taxon>
        <taxon>Brachycera</taxon>
        <taxon>Muscomorpha</taxon>
        <taxon>Muscoidea</taxon>
        <taxon>Muscidae</taxon>
        <taxon>Stomoxys</taxon>
    </lineage>
</organism>
<feature type="transmembrane region" description="Helical" evidence="7">
    <location>
        <begin position="430"/>
        <end position="452"/>
    </location>
</feature>
<dbReference type="VEuPathDB" id="VectorBase:SCAU008356"/>
<evidence type="ECO:0000313" key="8">
    <source>
        <dbReference type="EnsemblMetazoa" id="SCAU008356-PA"/>
    </source>
</evidence>
<comment type="subcellular location">
    <subcellularLocation>
        <location evidence="1">Membrane</location>
        <topology evidence="1">Multi-pass membrane protein</topology>
    </subcellularLocation>
</comment>
<evidence type="ECO:0000256" key="1">
    <source>
        <dbReference type="ARBA" id="ARBA00004141"/>
    </source>
</evidence>
<protein>
    <recommendedName>
        <fullName evidence="10">CTL-like protein 2</fullName>
    </recommendedName>
</protein>
<feature type="transmembrane region" description="Helical" evidence="7">
    <location>
        <begin position="630"/>
        <end position="653"/>
    </location>
</feature>
<evidence type="ECO:0000256" key="3">
    <source>
        <dbReference type="ARBA" id="ARBA00022692"/>
    </source>
</evidence>
<dbReference type="Proteomes" id="UP000095300">
    <property type="component" value="Unassembled WGS sequence"/>
</dbReference>
<proteinExistence type="inferred from homology"/>
<dbReference type="PANTHER" id="PTHR12385">
    <property type="entry name" value="CHOLINE TRANSPORTER-LIKE (SLC FAMILY 44)"/>
    <property type="match status" value="1"/>
</dbReference>
<comment type="similarity">
    <text evidence="2">Belongs to the CTL (choline transporter-like) family.</text>
</comment>
<accession>A0A1I8PIA8</accession>
<dbReference type="GO" id="GO:0016020">
    <property type="term" value="C:membrane"/>
    <property type="evidence" value="ECO:0007669"/>
    <property type="project" value="UniProtKB-SubCell"/>
</dbReference>
<evidence type="ECO:0000256" key="5">
    <source>
        <dbReference type="ARBA" id="ARBA00023136"/>
    </source>
</evidence>
<feature type="transmembrane region" description="Helical" evidence="7">
    <location>
        <begin position="576"/>
        <end position="609"/>
    </location>
</feature>
<dbReference type="EnsemblMetazoa" id="SCAU008356-RA">
    <property type="protein sequence ID" value="SCAU008356-PA"/>
    <property type="gene ID" value="SCAU008356"/>
</dbReference>
<keyword evidence="4 7" id="KW-1133">Transmembrane helix</keyword>
<feature type="transmembrane region" description="Helical" evidence="7">
    <location>
        <begin position="350"/>
        <end position="371"/>
    </location>
</feature>
<sequence>MSRQSRGQPTSSRNSAIYEDSDSFKYVDIRDIAERQRKIQRMSMRNSALFDDSNAIMMPEAQPLQRMSMVEKPQRVEPQPERIHKSHSCTDVHCLLLFACAVVAWFYIAHYALTNGDLNKVLIPTDSNNRKCGYDSGVKNKPYLFFFDLLKCADAMTPLTGCQTKQICVEKCPEQTFYWQGNEKAQDLEGIKQQIICEDGVDVNAFRRIEDVSRAIGDGRCSGSYFESQPIFNRCVPFPREELCSLVPDAIRERKRRELAAKIDANPNGLELQSMALVGLEDIKKNFFLFKNSTKAFCAENNKKVMLLKNKAEDANTGLTRIIAAILSKFTNENSENVAEYIKKDLKASWKVIAIAFILHIVIVLIFITLLRWVAKPLIWISICGVIVGLVIMLLHSMQQYMFFRNSPQTPLHHWHLKAQLENILKNDQFWLYLSVVTGAVLTIIVLIVIVIRKRISIAIAIVKEASKAITSIKSSIFFPLFPGFLYIIVTLMAGVVFLYLGSVGSLTYRKYNQFEASIGSRETCTCTGEALNYTLGGICDPVIFESNCFISGTRKPCLETVCRFVEIKHNATTQWYIYFNVFVFFWVTFFIAAYGEMVLASTFAMWYWTFDKKDLTSTPLLKAMGRTTVYHLGTIAFGSLILSICRMIRWILELMEKKLKLYDNAVVKAILCCMKCFFWLLENFLRFLNRNAYIMCAVHSTSFCASSRKAFALITQNILRVFAVDNVSNFLFFLSKLLLTGCTSFITYLLLITYPGVIPITFPLVPVSLVAILGYVLADVIFSTYSMAVDTLFFCFLEDSSENDGSTAKPFYMSKELRRLLGKKIQKKKTMQ</sequence>
<feature type="transmembrane region" description="Helical" evidence="7">
    <location>
        <begin position="477"/>
        <end position="501"/>
    </location>
</feature>
<dbReference type="STRING" id="35570.A0A1I8PIA8"/>
<name>A0A1I8PIA8_STOCA</name>
<keyword evidence="6" id="KW-0325">Glycoprotein</keyword>
<dbReference type="KEGG" id="scac:106089173"/>
<evidence type="ECO:0000256" key="4">
    <source>
        <dbReference type="ARBA" id="ARBA00022989"/>
    </source>
</evidence>
<evidence type="ECO:0000313" key="9">
    <source>
        <dbReference type="Proteomes" id="UP000095300"/>
    </source>
</evidence>
<dbReference type="InterPro" id="IPR007603">
    <property type="entry name" value="Choline_transptr-like"/>
</dbReference>
<feature type="transmembrane region" description="Helical" evidence="7">
    <location>
        <begin position="731"/>
        <end position="752"/>
    </location>
</feature>
<feature type="transmembrane region" description="Helical" evidence="7">
    <location>
        <begin position="378"/>
        <end position="398"/>
    </location>
</feature>
<reference evidence="8" key="1">
    <citation type="submission" date="2020-05" db="UniProtKB">
        <authorList>
            <consortium name="EnsemblMetazoa"/>
        </authorList>
    </citation>
    <scope>IDENTIFICATION</scope>
    <source>
        <strain evidence="8">USDA</strain>
    </source>
</reference>
<dbReference type="GO" id="GO:0022857">
    <property type="term" value="F:transmembrane transporter activity"/>
    <property type="evidence" value="ECO:0007669"/>
    <property type="project" value="InterPro"/>
</dbReference>
<keyword evidence="3 7" id="KW-0812">Transmembrane</keyword>
<feature type="transmembrane region" description="Helical" evidence="7">
    <location>
        <begin position="758"/>
        <end position="779"/>
    </location>
</feature>